<feature type="region of interest" description="Disordered" evidence="1">
    <location>
        <begin position="78"/>
        <end position="100"/>
    </location>
</feature>
<dbReference type="STRING" id="1341132.A0A3F3Q6L7"/>
<dbReference type="Proteomes" id="UP000253729">
    <property type="component" value="Unassembled WGS sequence"/>
</dbReference>
<evidence type="ECO:0000256" key="1">
    <source>
        <dbReference type="SAM" id="MobiDB-lite"/>
    </source>
</evidence>
<dbReference type="PANTHER" id="PTHR37538">
    <property type="entry name" value="BTB DOMAIN-CONTAINING PROTEIN"/>
    <property type="match status" value="1"/>
</dbReference>
<protein>
    <recommendedName>
        <fullName evidence="2">BTB domain-containing protein</fullName>
    </recommendedName>
</protein>
<evidence type="ECO:0000313" key="4">
    <source>
        <dbReference type="Proteomes" id="UP000253729"/>
    </source>
</evidence>
<feature type="domain" description="BTB" evidence="2">
    <location>
        <begin position="151"/>
        <end position="211"/>
    </location>
</feature>
<sequence>MHGSQTEYAYRAAALTGCPVPAVWNPVITLHANALQHVSSIAALYAAIRRPPGLSDINTFTCQQAADTIIVMGKKGCSKKKNKSSSVTWAQEPSTSPEDEVLVTRPEDEMAEQPTEPPAEEYSSLNIPVLNDYKQVTECPYTSPIITLKVQDMYYKIPQHYLRPYKSLLCELNSVRREIFGEYYHHELNVHPEVAHTFVHYLYTGQYETPETQFEPPQSADDIPAITKARDSIEFQRAVYAYQAAARYQIPGLLSMAQGFTARFAERLSIDDILRAIRCVYGSLVAEYSCRMWLEDFVRDQLSIAFSITDGKLRQTIKEYEVGHSRRFDLFVVDEVLALYEREQGGVNHVKSLDNSREEHDPMLRPEPILEPYCEPVCEPEPLCESPYAEPSCEPPCEPEPEPYCEPEPEPEPAYEPVCEPPYEEPYCEPEPEPEPVYEPAYEPVCEPPYEQPYCEPECEPEPLFRSVAEEAIPTPAPEPEPEPIPEPDSLAPGIPDCHLYDNWNTLTQKDRRKRERSLIKIGFPIPGKDFELPVPDHEPPAAERESSAERSEPPTAEPEPPELDDDWGFSTSASSKKQNNGKRLCVNMGLPVRGKDCRLSNSADECPPRELEPEPEPEPEPVPRSSSSSGSWEMPNSSNHR</sequence>
<accession>A0A3F3Q6L7</accession>
<dbReference type="RefSeq" id="XP_026627886.1">
    <property type="nucleotide sequence ID" value="XM_026772973.1"/>
</dbReference>
<dbReference type="GeneID" id="38141329"/>
<dbReference type="PANTHER" id="PTHR37538:SF1">
    <property type="entry name" value="BTB DOMAIN-CONTAINING PROTEIN"/>
    <property type="match status" value="1"/>
</dbReference>
<dbReference type="EMBL" id="KZ852042">
    <property type="protein sequence ID" value="RDH34864.1"/>
    <property type="molecule type" value="Genomic_DNA"/>
</dbReference>
<dbReference type="PROSITE" id="PS50097">
    <property type="entry name" value="BTB"/>
    <property type="match status" value="1"/>
</dbReference>
<gene>
    <name evidence="3" type="ORF">BDQ94DRAFT_177687</name>
</gene>
<evidence type="ECO:0000313" key="3">
    <source>
        <dbReference type="EMBL" id="RDH34864.1"/>
    </source>
</evidence>
<feature type="compositionally biased region" description="Low complexity" evidence="1">
    <location>
        <begin position="624"/>
        <end position="642"/>
    </location>
</feature>
<feature type="compositionally biased region" description="Polar residues" evidence="1">
    <location>
        <begin position="87"/>
        <end position="96"/>
    </location>
</feature>
<reference evidence="3 4" key="1">
    <citation type="submission" date="2018-07" db="EMBL/GenBank/DDBJ databases">
        <title>The genomes of Aspergillus section Nigri reveals drivers in fungal speciation.</title>
        <authorList>
            <consortium name="DOE Joint Genome Institute"/>
            <person name="Vesth T.C."/>
            <person name="Nybo J."/>
            <person name="Theobald S."/>
            <person name="Brandl J."/>
            <person name="Frisvad J.C."/>
            <person name="Nielsen K.F."/>
            <person name="Lyhne E.K."/>
            <person name="Kogle M.E."/>
            <person name="Kuo A."/>
            <person name="Riley R."/>
            <person name="Clum A."/>
            <person name="Nolan M."/>
            <person name="Lipzen A."/>
            <person name="Salamov A."/>
            <person name="Henrissat B."/>
            <person name="Wiebenga A."/>
            <person name="De vries R.P."/>
            <person name="Grigoriev I.V."/>
            <person name="Mortensen U.H."/>
            <person name="Andersen M.R."/>
            <person name="Baker S.E."/>
        </authorList>
    </citation>
    <scope>NUCLEOTIDE SEQUENCE [LARGE SCALE GENOMIC DNA]</scope>
    <source>
        <strain evidence="3 4">CBS 139.54b</strain>
    </source>
</reference>
<keyword evidence="4" id="KW-1185">Reference proteome</keyword>
<feature type="compositionally biased region" description="Polar residues" evidence="1">
    <location>
        <begin position="570"/>
        <end position="579"/>
    </location>
</feature>
<name>A0A3F3Q6L7_9EURO</name>
<dbReference type="AlphaFoldDB" id="A0A3F3Q6L7"/>
<evidence type="ECO:0000259" key="2">
    <source>
        <dbReference type="PROSITE" id="PS50097"/>
    </source>
</evidence>
<organism evidence="3 4">
    <name type="scientific">Aspergillus welwitschiae</name>
    <dbReference type="NCBI Taxonomy" id="1341132"/>
    <lineage>
        <taxon>Eukaryota</taxon>
        <taxon>Fungi</taxon>
        <taxon>Dikarya</taxon>
        <taxon>Ascomycota</taxon>
        <taxon>Pezizomycotina</taxon>
        <taxon>Eurotiomycetes</taxon>
        <taxon>Eurotiomycetidae</taxon>
        <taxon>Eurotiales</taxon>
        <taxon>Aspergillaceae</taxon>
        <taxon>Aspergillus</taxon>
        <taxon>Aspergillus subgen. Circumdati</taxon>
    </lineage>
</organism>
<feature type="compositionally biased region" description="Basic and acidic residues" evidence="1">
    <location>
        <begin position="529"/>
        <end position="553"/>
    </location>
</feature>
<feature type="region of interest" description="Disordered" evidence="1">
    <location>
        <begin position="467"/>
        <end position="642"/>
    </location>
</feature>
<proteinExistence type="predicted"/>
<dbReference type="InterPro" id="IPR000210">
    <property type="entry name" value="BTB/POZ_dom"/>
</dbReference>